<feature type="chain" id="PRO_5037210788" description="Lipoprotein" evidence="1">
    <location>
        <begin position="27"/>
        <end position="112"/>
    </location>
</feature>
<organism evidence="2 3">
    <name type="scientific">Undibacterium luofuense</name>
    <dbReference type="NCBI Taxonomy" id="2828733"/>
    <lineage>
        <taxon>Bacteria</taxon>
        <taxon>Pseudomonadati</taxon>
        <taxon>Pseudomonadota</taxon>
        <taxon>Betaproteobacteria</taxon>
        <taxon>Burkholderiales</taxon>
        <taxon>Oxalobacteraceae</taxon>
        <taxon>Undibacterium</taxon>
    </lineage>
</organism>
<reference evidence="2" key="1">
    <citation type="submission" date="2021-04" db="EMBL/GenBank/DDBJ databases">
        <title>novel species isolated from subtropical streams in China.</title>
        <authorList>
            <person name="Lu H."/>
        </authorList>
    </citation>
    <scope>NUCLEOTIDE SEQUENCE</scope>
    <source>
        <strain evidence="2">LFS511W</strain>
    </source>
</reference>
<evidence type="ECO:0000313" key="3">
    <source>
        <dbReference type="Proteomes" id="UP000680067"/>
    </source>
</evidence>
<evidence type="ECO:0000256" key="1">
    <source>
        <dbReference type="SAM" id="SignalP"/>
    </source>
</evidence>
<dbReference type="RefSeq" id="WP_212688876.1">
    <property type="nucleotide sequence ID" value="NZ_JAGSPN010000013.1"/>
</dbReference>
<gene>
    <name evidence="2" type="ORF">KDM89_15770</name>
</gene>
<keyword evidence="3" id="KW-1185">Reference proteome</keyword>
<evidence type="ECO:0008006" key="4">
    <source>
        <dbReference type="Google" id="ProtNLM"/>
    </source>
</evidence>
<name>A0A941DMM5_9BURK</name>
<protein>
    <recommendedName>
        <fullName evidence="4">Lipoprotein</fullName>
    </recommendedName>
</protein>
<keyword evidence="1" id="KW-0732">Signal</keyword>
<dbReference type="Proteomes" id="UP000680067">
    <property type="component" value="Unassembled WGS sequence"/>
</dbReference>
<evidence type="ECO:0000313" key="2">
    <source>
        <dbReference type="EMBL" id="MBR7783603.1"/>
    </source>
</evidence>
<dbReference type="EMBL" id="JAGSPN010000013">
    <property type="protein sequence ID" value="MBR7783603.1"/>
    <property type="molecule type" value="Genomic_DNA"/>
</dbReference>
<sequence>MKSGYIVFRSVLIAVLVAQVSACSFAPVVAQKLGVGTVDEKEVAEATAKVFAVKPTDISIADMRKDNTLNGTQVFFAATVRGKSYRCGMLSSFAGATLPKCVKPGEALPALQ</sequence>
<accession>A0A941DMM5</accession>
<proteinExistence type="predicted"/>
<comment type="caution">
    <text evidence="2">The sequence shown here is derived from an EMBL/GenBank/DDBJ whole genome shotgun (WGS) entry which is preliminary data.</text>
</comment>
<feature type="signal peptide" evidence="1">
    <location>
        <begin position="1"/>
        <end position="26"/>
    </location>
</feature>
<dbReference type="AlphaFoldDB" id="A0A941DMM5"/>